<keyword evidence="2" id="KW-0732">Signal</keyword>
<keyword evidence="4" id="KW-1185">Reference proteome</keyword>
<name>A0AA36N172_9DINO</name>
<dbReference type="Proteomes" id="UP001178507">
    <property type="component" value="Unassembled WGS sequence"/>
</dbReference>
<evidence type="ECO:0000256" key="1">
    <source>
        <dbReference type="SAM" id="MobiDB-lite"/>
    </source>
</evidence>
<sequence>MAMSTIVLLAGFAVAKAAENLNGDYVLSQTPGASETQQKFPVHFSDYPGKPDYFDVYSPPIKTLYSQVFWSGLPPVDLPSEVVQRFEGKGMAVVGFEVDQVRRTDQGDVAVPITVAYNHHFETTMIGKRSRFVQEELPGPNFGQRHEGHGAPLDLSMGTADAKHAKDIARHGEELHAKEEPHPVNHPVVQCSRA</sequence>
<feature type="compositionally biased region" description="Basic and acidic residues" evidence="1">
    <location>
        <begin position="174"/>
        <end position="183"/>
    </location>
</feature>
<dbReference type="AlphaFoldDB" id="A0AA36N172"/>
<feature type="chain" id="PRO_5041430822" evidence="2">
    <location>
        <begin position="18"/>
        <end position="194"/>
    </location>
</feature>
<feature type="signal peptide" evidence="2">
    <location>
        <begin position="1"/>
        <end position="17"/>
    </location>
</feature>
<gene>
    <name evidence="3" type="ORF">EVOR1521_LOCUS13173</name>
</gene>
<evidence type="ECO:0000313" key="4">
    <source>
        <dbReference type="Proteomes" id="UP001178507"/>
    </source>
</evidence>
<evidence type="ECO:0000313" key="3">
    <source>
        <dbReference type="EMBL" id="CAJ1387017.1"/>
    </source>
</evidence>
<evidence type="ECO:0000256" key="2">
    <source>
        <dbReference type="SAM" id="SignalP"/>
    </source>
</evidence>
<dbReference type="EMBL" id="CAUJNA010001446">
    <property type="protein sequence ID" value="CAJ1387017.1"/>
    <property type="molecule type" value="Genomic_DNA"/>
</dbReference>
<accession>A0AA36N172</accession>
<reference evidence="3" key="1">
    <citation type="submission" date="2023-08" db="EMBL/GenBank/DDBJ databases">
        <authorList>
            <person name="Chen Y."/>
            <person name="Shah S."/>
            <person name="Dougan E. K."/>
            <person name="Thang M."/>
            <person name="Chan C."/>
        </authorList>
    </citation>
    <scope>NUCLEOTIDE SEQUENCE</scope>
</reference>
<protein>
    <submittedName>
        <fullName evidence="3">Uncharacterized protein</fullName>
    </submittedName>
</protein>
<proteinExistence type="predicted"/>
<feature type="region of interest" description="Disordered" evidence="1">
    <location>
        <begin position="174"/>
        <end position="194"/>
    </location>
</feature>
<comment type="caution">
    <text evidence="3">The sequence shown here is derived from an EMBL/GenBank/DDBJ whole genome shotgun (WGS) entry which is preliminary data.</text>
</comment>
<organism evidence="3 4">
    <name type="scientific">Effrenium voratum</name>
    <dbReference type="NCBI Taxonomy" id="2562239"/>
    <lineage>
        <taxon>Eukaryota</taxon>
        <taxon>Sar</taxon>
        <taxon>Alveolata</taxon>
        <taxon>Dinophyceae</taxon>
        <taxon>Suessiales</taxon>
        <taxon>Symbiodiniaceae</taxon>
        <taxon>Effrenium</taxon>
    </lineage>
</organism>